<reference evidence="3 5" key="2">
    <citation type="journal article" date="2013" name="Nature">
        <title>Insights into bilaterian evolution from three spiralian genomes.</title>
        <authorList>
            <person name="Simakov O."/>
            <person name="Marletaz F."/>
            <person name="Cho S.J."/>
            <person name="Edsinger-Gonzales E."/>
            <person name="Havlak P."/>
            <person name="Hellsten U."/>
            <person name="Kuo D.H."/>
            <person name="Larsson T."/>
            <person name="Lv J."/>
            <person name="Arendt D."/>
            <person name="Savage R."/>
            <person name="Osoegawa K."/>
            <person name="de Jong P."/>
            <person name="Grimwood J."/>
            <person name="Chapman J.A."/>
            <person name="Shapiro H."/>
            <person name="Aerts A."/>
            <person name="Otillar R.P."/>
            <person name="Terry A.Y."/>
            <person name="Boore J.L."/>
            <person name="Grigoriev I.V."/>
            <person name="Lindberg D.R."/>
            <person name="Seaver E.C."/>
            <person name="Weisblat D.A."/>
            <person name="Putnam N.H."/>
            <person name="Rokhsar D.S."/>
        </authorList>
    </citation>
    <scope>NUCLEOTIDE SEQUENCE</scope>
    <source>
        <strain evidence="3 5">I ESC-2004</strain>
    </source>
</reference>
<name>R7TYH7_CAPTE</name>
<evidence type="ECO:0000259" key="2">
    <source>
        <dbReference type="PROSITE" id="PS50853"/>
    </source>
</evidence>
<dbReference type="CDD" id="cd00063">
    <property type="entry name" value="FN3"/>
    <property type="match status" value="1"/>
</dbReference>
<sequence>PGKPSSLEITKMTGTTASLNWKRPANDGGADIFNYAVEYRAEKAFKWLRANPDNLPATEFTVKGLQADTVYEFRVSAENRAGVGPPSEPTMPVKIKEPVGKEFLDIIRLCNIIIVMNKQLQ</sequence>
<dbReference type="SUPFAM" id="SSF49265">
    <property type="entry name" value="Fibronectin type III"/>
    <property type="match status" value="1"/>
</dbReference>
<feature type="domain" description="Fibronectin type-III" evidence="2">
    <location>
        <begin position="3"/>
        <end position="98"/>
    </location>
</feature>
<organism evidence="3">
    <name type="scientific">Capitella teleta</name>
    <name type="common">Polychaete worm</name>
    <dbReference type="NCBI Taxonomy" id="283909"/>
    <lineage>
        <taxon>Eukaryota</taxon>
        <taxon>Metazoa</taxon>
        <taxon>Spiralia</taxon>
        <taxon>Lophotrochozoa</taxon>
        <taxon>Annelida</taxon>
        <taxon>Polychaeta</taxon>
        <taxon>Sedentaria</taxon>
        <taxon>Scolecida</taxon>
        <taxon>Capitellidae</taxon>
        <taxon>Capitella</taxon>
    </lineage>
</organism>
<reference evidence="5" key="1">
    <citation type="submission" date="2012-12" db="EMBL/GenBank/DDBJ databases">
        <authorList>
            <person name="Hellsten U."/>
            <person name="Grimwood J."/>
            <person name="Chapman J.A."/>
            <person name="Shapiro H."/>
            <person name="Aerts A."/>
            <person name="Otillar R.P."/>
            <person name="Terry A.Y."/>
            <person name="Boore J.L."/>
            <person name="Simakov O."/>
            <person name="Marletaz F."/>
            <person name="Cho S.-J."/>
            <person name="Edsinger-Gonzales E."/>
            <person name="Havlak P."/>
            <person name="Kuo D.-H."/>
            <person name="Larsson T."/>
            <person name="Lv J."/>
            <person name="Arendt D."/>
            <person name="Savage R."/>
            <person name="Osoegawa K."/>
            <person name="de Jong P."/>
            <person name="Lindberg D.R."/>
            <person name="Seaver E.C."/>
            <person name="Weisblat D.A."/>
            <person name="Putnam N.H."/>
            <person name="Grigoriev I.V."/>
            <person name="Rokhsar D.S."/>
        </authorList>
    </citation>
    <scope>NUCLEOTIDE SEQUENCE</scope>
    <source>
        <strain evidence="5">I ESC-2004</strain>
    </source>
</reference>
<dbReference type="PRINTS" id="PR00014">
    <property type="entry name" value="FNTYPEIII"/>
</dbReference>
<dbReference type="FunFam" id="2.60.40.10:FF:000127">
    <property type="entry name" value="titin isoform X1"/>
    <property type="match status" value="1"/>
</dbReference>
<evidence type="ECO:0000313" key="4">
    <source>
        <dbReference type="EnsemblMetazoa" id="CapteP139779"/>
    </source>
</evidence>
<dbReference type="OrthoDB" id="504170at2759"/>
<proteinExistence type="predicted"/>
<dbReference type="STRING" id="283909.R7TYH7"/>
<dbReference type="EMBL" id="KB308943">
    <property type="protein sequence ID" value="ELT96020.1"/>
    <property type="molecule type" value="Genomic_DNA"/>
</dbReference>
<dbReference type="Proteomes" id="UP000014760">
    <property type="component" value="Unassembled WGS sequence"/>
</dbReference>
<evidence type="ECO:0000313" key="3">
    <source>
        <dbReference type="EMBL" id="ELT96020.1"/>
    </source>
</evidence>
<keyword evidence="1" id="KW-0393">Immunoglobulin domain</keyword>
<evidence type="ECO:0000256" key="1">
    <source>
        <dbReference type="ARBA" id="ARBA00023319"/>
    </source>
</evidence>
<keyword evidence="5" id="KW-1185">Reference proteome</keyword>
<gene>
    <name evidence="3" type="ORF">CAPTEDRAFT_139779</name>
</gene>
<dbReference type="EnsemblMetazoa" id="CapteT139779">
    <property type="protein sequence ID" value="CapteP139779"/>
    <property type="gene ID" value="CapteG139779"/>
</dbReference>
<dbReference type="HOGENOM" id="CLU_2352527_0_0_1"/>
<dbReference type="EMBL" id="AMQN01011565">
    <property type="status" value="NOT_ANNOTATED_CDS"/>
    <property type="molecule type" value="Genomic_DNA"/>
</dbReference>
<dbReference type="PROSITE" id="PS50853">
    <property type="entry name" value="FN3"/>
    <property type="match status" value="1"/>
</dbReference>
<reference evidence="4" key="3">
    <citation type="submission" date="2015-06" db="UniProtKB">
        <authorList>
            <consortium name="EnsemblMetazoa"/>
        </authorList>
    </citation>
    <scope>IDENTIFICATION</scope>
</reference>
<dbReference type="SMART" id="SM00060">
    <property type="entry name" value="FN3"/>
    <property type="match status" value="1"/>
</dbReference>
<dbReference type="OMA" id="ERLCESW"/>
<dbReference type="PANTHER" id="PTHR14340:SF9">
    <property type="entry name" value="FIBRONECTIN TYPE-III DOMAIN-CONTAINING PROTEIN"/>
    <property type="match status" value="1"/>
</dbReference>
<dbReference type="InterPro" id="IPR003961">
    <property type="entry name" value="FN3_dom"/>
</dbReference>
<dbReference type="Pfam" id="PF00041">
    <property type="entry name" value="fn3"/>
    <property type="match status" value="1"/>
</dbReference>
<evidence type="ECO:0000313" key="5">
    <source>
        <dbReference type="Proteomes" id="UP000014760"/>
    </source>
</evidence>
<dbReference type="Gene3D" id="2.60.40.10">
    <property type="entry name" value="Immunoglobulins"/>
    <property type="match status" value="1"/>
</dbReference>
<dbReference type="AlphaFoldDB" id="R7TYH7"/>
<feature type="non-terminal residue" evidence="3">
    <location>
        <position position="1"/>
    </location>
</feature>
<accession>R7TYH7</accession>
<dbReference type="PANTHER" id="PTHR14340">
    <property type="entry name" value="MICROFIBRIL-ASSOCIATED GLYCOPROTEIN 3"/>
    <property type="match status" value="1"/>
</dbReference>
<dbReference type="InterPro" id="IPR013783">
    <property type="entry name" value="Ig-like_fold"/>
</dbReference>
<dbReference type="InterPro" id="IPR036116">
    <property type="entry name" value="FN3_sf"/>
</dbReference>
<protein>
    <recommendedName>
        <fullName evidence="2">Fibronectin type-III domain-containing protein</fullName>
    </recommendedName>
</protein>